<organism evidence="1 2">
    <name type="scientific">Culex pipiens pipiens</name>
    <name type="common">Northern house mosquito</name>
    <dbReference type="NCBI Taxonomy" id="38569"/>
    <lineage>
        <taxon>Eukaryota</taxon>
        <taxon>Metazoa</taxon>
        <taxon>Ecdysozoa</taxon>
        <taxon>Arthropoda</taxon>
        <taxon>Hexapoda</taxon>
        <taxon>Insecta</taxon>
        <taxon>Pterygota</taxon>
        <taxon>Neoptera</taxon>
        <taxon>Endopterygota</taxon>
        <taxon>Diptera</taxon>
        <taxon>Nematocera</taxon>
        <taxon>Culicoidea</taxon>
        <taxon>Culicidae</taxon>
        <taxon>Culicinae</taxon>
        <taxon>Culicini</taxon>
        <taxon>Culex</taxon>
        <taxon>Culex</taxon>
    </lineage>
</organism>
<sequence length="28" mass="3220">VRFIDAIARKTEVPVQQRRCKSPQHGQA</sequence>
<proteinExistence type="predicted"/>
<dbReference type="EMBL" id="JBEHCU010001417">
    <property type="protein sequence ID" value="KAL1403543.1"/>
    <property type="molecule type" value="Genomic_DNA"/>
</dbReference>
<dbReference type="Proteomes" id="UP001562425">
    <property type="component" value="Unassembled WGS sequence"/>
</dbReference>
<evidence type="ECO:0000313" key="1">
    <source>
        <dbReference type="EMBL" id="KAL1403543.1"/>
    </source>
</evidence>
<evidence type="ECO:0000313" key="2">
    <source>
        <dbReference type="Proteomes" id="UP001562425"/>
    </source>
</evidence>
<feature type="non-terminal residue" evidence="1">
    <location>
        <position position="1"/>
    </location>
</feature>
<protein>
    <submittedName>
        <fullName evidence="1">Uncharacterized protein</fullName>
    </submittedName>
</protein>
<reference evidence="1 2" key="1">
    <citation type="submission" date="2024-05" db="EMBL/GenBank/DDBJ databases">
        <title>Culex pipiens pipiens assembly and annotation.</title>
        <authorList>
            <person name="Alout H."/>
            <person name="Durand T."/>
        </authorList>
    </citation>
    <scope>NUCLEOTIDE SEQUENCE [LARGE SCALE GENOMIC DNA]</scope>
    <source>
        <strain evidence="1">HA-2024</strain>
        <tissue evidence="1">Whole body</tissue>
    </source>
</reference>
<dbReference type="AlphaFoldDB" id="A0ABD1DVQ0"/>
<keyword evidence="2" id="KW-1185">Reference proteome</keyword>
<comment type="caution">
    <text evidence="1">The sequence shown here is derived from an EMBL/GenBank/DDBJ whole genome shotgun (WGS) entry which is preliminary data.</text>
</comment>
<feature type="non-terminal residue" evidence="1">
    <location>
        <position position="28"/>
    </location>
</feature>
<name>A0ABD1DVQ0_CULPP</name>
<accession>A0ABD1DVQ0</accession>
<gene>
    <name evidence="1" type="ORF">pipiens_000898</name>
</gene>